<accession>A0A0K0D1E0</accession>
<feature type="region of interest" description="Disordered" evidence="1">
    <location>
        <begin position="348"/>
        <end position="367"/>
    </location>
</feature>
<reference evidence="2" key="1">
    <citation type="submission" date="2012-09" db="EMBL/GenBank/DDBJ databases">
        <authorList>
            <person name="Martin A.A."/>
        </authorList>
    </citation>
    <scope>NUCLEOTIDE SEQUENCE</scope>
</reference>
<sequence>MDPDLMEVFFSFNSKRARYEDDDDWADTEACDPSGGIERSAKGKGNSLLTYPYISQMEEERILSSANGSASSYAQNLAKVLFANTLDLYFKDQDPGKRQWIHRAVDFRFPSKDRSAQLMKWKNCSSAINKNMRMSERGPGEKPRQKESKPYFDFNQLFQIRERLLVDCKYVSAAYEEECYQKAQKDPVKYAEFLSLKLFEGSWDKYFKDQDVKLKDWLRQCIDRRFHLSDKSKRDARWKVCAAACNRNRTKIIGDDGNVNEYPYFPKEEEEECFRASNGVPHVYAEAMAKLLFPDTLHLFFKVCILERLCYWTSVNIDILTVNMSTYPEDRTTVLLFDQRETDESLAHVHSSRRASGAEARGSTPSVEQICRHDQDAGKRNWLHDMLDHRFPTSDKLHRVAKWKSCTVAINKNMIS</sequence>
<proteinExistence type="predicted"/>
<evidence type="ECO:0000313" key="3">
    <source>
        <dbReference type="WBParaSite" id="ACAC_0000388501-mRNA-1"/>
    </source>
</evidence>
<reference evidence="3" key="2">
    <citation type="submission" date="2017-02" db="UniProtKB">
        <authorList>
            <consortium name="WormBaseParasite"/>
        </authorList>
    </citation>
    <scope>IDENTIFICATION</scope>
</reference>
<dbReference type="Proteomes" id="UP000035642">
    <property type="component" value="Unassembled WGS sequence"/>
</dbReference>
<keyword evidence="2" id="KW-1185">Reference proteome</keyword>
<evidence type="ECO:0000313" key="2">
    <source>
        <dbReference type="Proteomes" id="UP000035642"/>
    </source>
</evidence>
<evidence type="ECO:0000256" key="1">
    <source>
        <dbReference type="SAM" id="MobiDB-lite"/>
    </source>
</evidence>
<organism evidence="2 3">
    <name type="scientific">Angiostrongylus cantonensis</name>
    <name type="common">Rat lungworm</name>
    <dbReference type="NCBI Taxonomy" id="6313"/>
    <lineage>
        <taxon>Eukaryota</taxon>
        <taxon>Metazoa</taxon>
        <taxon>Ecdysozoa</taxon>
        <taxon>Nematoda</taxon>
        <taxon>Chromadorea</taxon>
        <taxon>Rhabditida</taxon>
        <taxon>Rhabditina</taxon>
        <taxon>Rhabditomorpha</taxon>
        <taxon>Strongyloidea</taxon>
        <taxon>Metastrongylidae</taxon>
        <taxon>Angiostrongylus</taxon>
    </lineage>
</organism>
<dbReference type="WBParaSite" id="ACAC_0000388501-mRNA-1">
    <property type="protein sequence ID" value="ACAC_0000388501-mRNA-1"/>
    <property type="gene ID" value="ACAC_0000388501"/>
</dbReference>
<protein>
    <submittedName>
        <fullName evidence="3">Myb_DNA-bind_3 domain-containing protein</fullName>
    </submittedName>
</protein>
<name>A0A0K0D1E0_ANGCA</name>
<dbReference type="AlphaFoldDB" id="A0A0K0D1E0"/>